<evidence type="ECO:0000313" key="3">
    <source>
        <dbReference type="Proteomes" id="UP000460416"/>
    </source>
</evidence>
<organism evidence="2 3">
    <name type="scientific">Christiangramia aestuarii</name>
    <dbReference type="NCBI Taxonomy" id="1028746"/>
    <lineage>
        <taxon>Bacteria</taxon>
        <taxon>Pseudomonadati</taxon>
        <taxon>Bacteroidota</taxon>
        <taxon>Flavobacteriia</taxon>
        <taxon>Flavobacteriales</taxon>
        <taxon>Flavobacteriaceae</taxon>
        <taxon>Christiangramia</taxon>
    </lineage>
</organism>
<protein>
    <recommendedName>
        <fullName evidence="4">DUF748 domain-containing protein</fullName>
    </recommendedName>
</protein>
<dbReference type="RefSeq" id="WP_156275119.1">
    <property type="nucleotide sequence ID" value="NZ_BAABGI010000001.1"/>
</dbReference>
<keyword evidence="1" id="KW-1133">Transmembrane helix</keyword>
<keyword evidence="3" id="KW-1185">Reference proteome</keyword>
<comment type="caution">
    <text evidence="2">The sequence shown here is derived from an EMBL/GenBank/DDBJ whole genome shotgun (WGS) entry which is preliminary data.</text>
</comment>
<proteinExistence type="predicted"/>
<evidence type="ECO:0008006" key="4">
    <source>
        <dbReference type="Google" id="ProtNLM"/>
    </source>
</evidence>
<dbReference type="AlphaFoldDB" id="A0A7K1LMZ2"/>
<keyword evidence="1" id="KW-0472">Membrane</keyword>
<reference evidence="2 3" key="1">
    <citation type="submission" date="2019-07" db="EMBL/GenBank/DDBJ databases">
        <title>Gramella aestuarii sp. nov., isolated from a tidal flat, and emended description of Gramella echinicola.</title>
        <authorList>
            <person name="Liu L."/>
        </authorList>
    </citation>
    <scope>NUCLEOTIDE SEQUENCE [LARGE SCALE GENOMIC DNA]</scope>
    <source>
        <strain evidence="2 3">BS12</strain>
    </source>
</reference>
<keyword evidence="1" id="KW-0812">Transmembrane</keyword>
<evidence type="ECO:0000313" key="2">
    <source>
        <dbReference type="EMBL" id="MUP42175.1"/>
    </source>
</evidence>
<evidence type="ECO:0000256" key="1">
    <source>
        <dbReference type="SAM" id="Phobius"/>
    </source>
</evidence>
<gene>
    <name evidence="2" type="ORF">FLP08_06290</name>
</gene>
<feature type="transmembrane region" description="Helical" evidence="1">
    <location>
        <begin position="7"/>
        <end position="29"/>
    </location>
</feature>
<dbReference type="Proteomes" id="UP000460416">
    <property type="component" value="Unassembled WGS sequence"/>
</dbReference>
<dbReference type="OrthoDB" id="1412480at2"/>
<accession>A0A7K1LMZ2</accession>
<dbReference type="EMBL" id="VJVW01000002">
    <property type="protein sequence ID" value="MUP42175.1"/>
    <property type="molecule type" value="Genomic_DNA"/>
</dbReference>
<name>A0A7K1LMZ2_9FLAO</name>
<sequence>MKKSKKLAIGVLIGIGVLAISLVVLNNYLEARIKSSIEENLKKANATFEKVDVKLLDRTAEVINPFIQIKGKTLKVDTILLNDIHLWDYISNKDIIIGDLRISKPVVKFYRFEKEAKDSASARKRSSFKNRILIKKVNVSRGDFRIFEKDSNEHRLYTSLASLKMENVRVNAKTLNETVPFNYEIIRLEVDSIFYDLDQQHELAIGKFLMRDENVQISDFRIIPKYSKAGHQKTIRVEKDRYDLSIDSISFNDLNWSVQNDSLKFQNPFTRIAGVNFDIYRDKLPPDDNSTKPMYSKMIRQLPFLLQLDSIKIRDSYIRYEERIQAGRPSGIVEFSNLNGTIWNITNLDLSRQDFPETRVKARADFMKAAPLSIDWKFDISDPTDEFQISGEMGRLQAGQMNRFLTAAMNVEASGEILDMYFNFYGNNDWARGDMRLKYKDFKIEVLRKDGQRKNKVISALANLIVRNKAVKGEKTQKEINVERDKSKSFWNYFWNMVKTGAFKSFI</sequence>